<reference evidence="1 2" key="1">
    <citation type="submission" date="2022-04" db="EMBL/GenBank/DDBJ databases">
        <title>Positive selection, recombination, and allopatry shape intraspecific diversity of widespread and dominant cyanobacteria.</title>
        <authorList>
            <person name="Wei J."/>
            <person name="Shu W."/>
            <person name="Hu C."/>
        </authorList>
    </citation>
    <scope>NUCLEOTIDE SEQUENCE [LARGE SCALE GENOMIC DNA]</scope>
    <source>
        <strain evidence="1 2">GB2-A5</strain>
    </source>
</reference>
<proteinExistence type="predicted"/>
<evidence type="ECO:0000313" key="2">
    <source>
        <dbReference type="Proteomes" id="UP001442494"/>
    </source>
</evidence>
<evidence type="ECO:0000313" key="1">
    <source>
        <dbReference type="EMBL" id="MEP0863572.1"/>
    </source>
</evidence>
<dbReference type="EMBL" id="JAMPKK010000005">
    <property type="protein sequence ID" value="MEP0863572.1"/>
    <property type="molecule type" value="Genomic_DNA"/>
</dbReference>
<protein>
    <submittedName>
        <fullName evidence="1">Uncharacterized protein</fullName>
    </submittedName>
</protein>
<gene>
    <name evidence="1" type="ORF">NDI37_03715</name>
</gene>
<comment type="caution">
    <text evidence="1">The sequence shown here is derived from an EMBL/GenBank/DDBJ whole genome shotgun (WGS) entry which is preliminary data.</text>
</comment>
<keyword evidence="2" id="KW-1185">Reference proteome</keyword>
<sequence length="61" mass="7091">MRSRFTLLIPITVNFGAKIMRDRTCVFLNFQRLSVDGNGIGFVSRLYLFRNISELVFYGLN</sequence>
<name>A0ABV0JLL2_9CYAN</name>
<accession>A0ABV0JLL2</accession>
<dbReference type="Proteomes" id="UP001442494">
    <property type="component" value="Unassembled WGS sequence"/>
</dbReference>
<organism evidence="1 2">
    <name type="scientific">Funiculus sociatus GB2-A5</name>
    <dbReference type="NCBI Taxonomy" id="2933946"/>
    <lineage>
        <taxon>Bacteria</taxon>
        <taxon>Bacillati</taxon>
        <taxon>Cyanobacteriota</taxon>
        <taxon>Cyanophyceae</taxon>
        <taxon>Coleofasciculales</taxon>
        <taxon>Coleofasciculaceae</taxon>
        <taxon>Funiculus</taxon>
    </lineage>
</organism>